<proteinExistence type="predicted"/>
<name>A0A858NG61_9VIRU</name>
<reference evidence="2" key="1">
    <citation type="submission" date="2020-04" db="EMBL/GenBank/DDBJ databases">
        <title>Genomes of microviruses in a sewage oxidation pond.</title>
        <authorList>
            <person name="Schreck J."/>
            <person name="Kraberger S."/>
            <person name="Scotch M."/>
            <person name="Halden R.U."/>
            <person name="Varsani A."/>
        </authorList>
    </citation>
    <scope>NUCLEOTIDE SEQUENCE</scope>
    <source>
        <strain evidence="2">6434_381</strain>
    </source>
</reference>
<evidence type="ECO:0000256" key="1">
    <source>
        <dbReference type="SAM" id="MobiDB-lite"/>
    </source>
</evidence>
<feature type="compositionally biased region" description="Basic residues" evidence="1">
    <location>
        <begin position="25"/>
        <end position="43"/>
    </location>
</feature>
<sequence length="310" mass="35888">MAYARSITRQRSTRRTFRRAPAYSRRGRGGYNKRRRFTRRRPVRRRMSTRTVLNKTSQKKRDVMLSFTNTLASNPFNEEYFQGPAQIRFPVGFTQVPEFTYLWNATARPGENSSGQRGSKIDTSLRTSVTTFARGLKERVTLSTNDGTAWQWRRICFTSKDAFGDEDPDTADYFRRTSNGMVRLMRAEPSAQYWMDHLFDGERNIDWLSAMTAPVNSAEFTVKYDKLRTIRSGNEQGFTRTYQMWHPMNKNLVYSHEQTGETMTDSAVSVTGKAGMGNYYVADFFIKNGPASDTAQLNVTPESTFYWHEK</sequence>
<accession>A0A858NG61</accession>
<dbReference type="EMBL" id="MT309864">
    <property type="protein sequence ID" value="QJB18643.1"/>
    <property type="molecule type" value="Genomic_DNA"/>
</dbReference>
<feature type="compositionally biased region" description="Low complexity" evidence="1">
    <location>
        <begin position="1"/>
        <end position="10"/>
    </location>
</feature>
<protein>
    <submittedName>
        <fullName evidence="2">Capsid protein</fullName>
    </submittedName>
</protein>
<evidence type="ECO:0000313" key="2">
    <source>
        <dbReference type="EMBL" id="QJB18643.1"/>
    </source>
</evidence>
<organism evidence="2">
    <name type="scientific">Genomoviridae sp</name>
    <dbReference type="NCBI Taxonomy" id="2202565"/>
    <lineage>
        <taxon>Viruses</taxon>
        <taxon>Monodnaviria</taxon>
        <taxon>Shotokuvirae</taxon>
        <taxon>Cressdnaviricota</taxon>
        <taxon>Repensiviricetes</taxon>
        <taxon>Geplafuvirales</taxon>
        <taxon>Genomoviridae</taxon>
    </lineage>
</organism>
<feature type="region of interest" description="Disordered" evidence="1">
    <location>
        <begin position="1"/>
        <end position="43"/>
    </location>
</feature>